<dbReference type="RefSeq" id="WP_244729663.1">
    <property type="nucleotide sequence ID" value="NZ_CP095045.1"/>
</dbReference>
<keyword evidence="2" id="KW-1185">Reference proteome</keyword>
<gene>
    <name evidence="1" type="ORF">MUN78_07155</name>
</gene>
<proteinExistence type="predicted"/>
<dbReference type="Proteomes" id="UP000831786">
    <property type="component" value="Chromosome"/>
</dbReference>
<reference evidence="1 2" key="1">
    <citation type="submission" date="2022-04" db="EMBL/GenBank/DDBJ databases">
        <title>Leucobacter sp. isolated from rhizosphere of garlic.</title>
        <authorList>
            <person name="Won M."/>
            <person name="Lee C.-M."/>
            <person name="Woen H.-Y."/>
            <person name="Kwon S.-W."/>
        </authorList>
    </citation>
    <scope>NUCLEOTIDE SEQUENCE [LARGE SCALE GENOMIC DNA]</scope>
    <source>
        <strain evidence="1 2">H21R-40</strain>
    </source>
</reference>
<protein>
    <submittedName>
        <fullName evidence="1">Uncharacterized protein</fullName>
    </submittedName>
</protein>
<accession>A0ABY4FQM3</accession>
<dbReference type="EMBL" id="CP095045">
    <property type="protein sequence ID" value="UOQ58595.1"/>
    <property type="molecule type" value="Genomic_DNA"/>
</dbReference>
<name>A0ABY4FQM3_9MICO</name>
<evidence type="ECO:0000313" key="1">
    <source>
        <dbReference type="EMBL" id="UOQ58595.1"/>
    </source>
</evidence>
<evidence type="ECO:0000313" key="2">
    <source>
        <dbReference type="Proteomes" id="UP000831786"/>
    </source>
</evidence>
<sequence>MTEAPAPRASRARILLTAGIAAILGLAIGATAGYLARGPEVSELEAQSAYARDRADDVRAELEEVEGQFDARTAELDAREAEIASAPKPSDPKLDIALPEGYPQVVDISAVPEHMRISFEGTGTGQAVAVAPGLWAPLTPGATPEDAVNARRFDGFCASKESFEREYLAGDSTSGSCW</sequence>
<organism evidence="1 2">
    <name type="scientific">Leucobacter allii</name>
    <dbReference type="NCBI Taxonomy" id="2932247"/>
    <lineage>
        <taxon>Bacteria</taxon>
        <taxon>Bacillati</taxon>
        <taxon>Actinomycetota</taxon>
        <taxon>Actinomycetes</taxon>
        <taxon>Micrococcales</taxon>
        <taxon>Microbacteriaceae</taxon>
        <taxon>Leucobacter</taxon>
    </lineage>
</organism>